<keyword evidence="6 7" id="KW-0539">Nucleus</keyword>
<comment type="subcellular location">
    <subcellularLocation>
        <location evidence="7">Nucleus</location>
        <location evidence="7">Nucleolus</location>
    </subcellularLocation>
</comment>
<dbReference type="InterPro" id="IPR014881">
    <property type="entry name" value="NOB1_Zn-bd"/>
</dbReference>
<dbReference type="STRING" id="1230097.A0A423X097"/>
<dbReference type="GO" id="GO:0016787">
    <property type="term" value="F:hydrolase activity"/>
    <property type="evidence" value="ECO:0007669"/>
    <property type="project" value="UniProtKB-KW"/>
</dbReference>
<keyword evidence="13" id="KW-1185">Reference proteome</keyword>
<feature type="compositionally biased region" description="Acidic residues" evidence="9">
    <location>
        <begin position="203"/>
        <end position="219"/>
    </location>
</feature>
<evidence type="ECO:0000256" key="9">
    <source>
        <dbReference type="SAM" id="MobiDB-lite"/>
    </source>
</evidence>
<feature type="compositionally biased region" description="Basic and acidic residues" evidence="9">
    <location>
        <begin position="134"/>
        <end position="150"/>
    </location>
</feature>
<dbReference type="Gene3D" id="6.20.210.10">
    <property type="entry name" value="Nin one binding (NOB1), Zn-ribbon-like"/>
    <property type="match status" value="1"/>
</dbReference>
<dbReference type="GO" id="GO:0005730">
    <property type="term" value="C:nucleolus"/>
    <property type="evidence" value="ECO:0007669"/>
    <property type="project" value="UniProtKB-SubCell"/>
</dbReference>
<dbReference type="FunFam" id="3.40.50.1010:FF:000020">
    <property type="entry name" value="20S-pre-rRNA D-site endonuclease NOB1"/>
    <property type="match status" value="1"/>
</dbReference>
<dbReference type="Pfam" id="PF17146">
    <property type="entry name" value="PIN_6"/>
    <property type="match status" value="1"/>
</dbReference>
<feature type="region of interest" description="Disordered" evidence="9">
    <location>
        <begin position="181"/>
        <end position="241"/>
    </location>
</feature>
<feature type="binding site" evidence="8">
    <location>
        <position position="306"/>
    </location>
    <ligand>
        <name>Zn(2+)</name>
        <dbReference type="ChEBI" id="CHEBI:29105"/>
    </ligand>
</feature>
<keyword evidence="3 7" id="KW-0479">Metal-binding</keyword>
<evidence type="ECO:0000256" key="7">
    <source>
        <dbReference type="PIRNR" id="PIRNR037125"/>
    </source>
</evidence>
<dbReference type="OrthoDB" id="446759at2759"/>
<feature type="compositionally biased region" description="Basic and acidic residues" evidence="9">
    <location>
        <begin position="381"/>
        <end position="394"/>
    </location>
</feature>
<comment type="function">
    <text evidence="7">Required for the synthesis of 40S ribosome subunits. Has a role in processing 20S pre-rRNA into the mature 18S rRNA, where it is required for cleavage at the 3' end of the mature 18S rRNA (D-site). Accompanies the 20S pre-rRNA from the nucleus to the cytoplasm.</text>
</comment>
<dbReference type="AlphaFoldDB" id="A0A423X097"/>
<dbReference type="EMBL" id="LKEB01000031">
    <property type="protein sequence ID" value="ROW09256.1"/>
    <property type="molecule type" value="Genomic_DNA"/>
</dbReference>
<feature type="region of interest" description="Disordered" evidence="9">
    <location>
        <begin position="117"/>
        <end position="150"/>
    </location>
</feature>
<dbReference type="GO" id="GO:0046872">
    <property type="term" value="F:metal ion binding"/>
    <property type="evidence" value="ECO:0007669"/>
    <property type="project" value="UniProtKB-UniRule"/>
</dbReference>
<evidence type="ECO:0000259" key="10">
    <source>
        <dbReference type="Pfam" id="PF08772"/>
    </source>
</evidence>
<dbReference type="CDD" id="cd09876">
    <property type="entry name" value="PIN_Nob1-like"/>
    <property type="match status" value="1"/>
</dbReference>
<dbReference type="GO" id="GO:0004521">
    <property type="term" value="F:RNA endonuclease activity"/>
    <property type="evidence" value="ECO:0007669"/>
    <property type="project" value="UniProtKB-UniRule"/>
</dbReference>
<feature type="binding site" evidence="8">
    <location>
        <position position="288"/>
    </location>
    <ligand>
        <name>Zn(2+)</name>
        <dbReference type="ChEBI" id="CHEBI:29105"/>
    </ligand>
</feature>
<feature type="domain" description="Ribonuclease PIN" evidence="11">
    <location>
        <begin position="18"/>
        <end position="109"/>
    </location>
</feature>
<evidence type="ECO:0000256" key="4">
    <source>
        <dbReference type="ARBA" id="ARBA00022801"/>
    </source>
</evidence>
<dbReference type="FunCoup" id="A0A423X097">
    <property type="interactions" value="969"/>
</dbReference>
<evidence type="ECO:0000256" key="5">
    <source>
        <dbReference type="ARBA" id="ARBA00022833"/>
    </source>
</evidence>
<evidence type="ECO:0000256" key="6">
    <source>
        <dbReference type="ARBA" id="ARBA00023242"/>
    </source>
</evidence>
<dbReference type="PANTHER" id="PTHR12814:SF2">
    <property type="entry name" value="RNA-BINDING PROTEIN NOB1"/>
    <property type="match status" value="1"/>
</dbReference>
<evidence type="ECO:0000256" key="2">
    <source>
        <dbReference type="ARBA" id="ARBA00022722"/>
    </source>
</evidence>
<keyword evidence="4" id="KW-0378">Hydrolase</keyword>
<dbReference type="Pfam" id="PF08772">
    <property type="entry name" value="Zn_ribbon_NOB1"/>
    <property type="match status" value="1"/>
</dbReference>
<dbReference type="InterPro" id="IPR039907">
    <property type="entry name" value="NOB1"/>
</dbReference>
<dbReference type="GO" id="GO:0030688">
    <property type="term" value="C:preribosome, small subunit precursor"/>
    <property type="evidence" value="ECO:0007669"/>
    <property type="project" value="TreeGrafter"/>
</dbReference>
<dbReference type="InterPro" id="IPR017117">
    <property type="entry name" value="Nob1_euk"/>
</dbReference>
<dbReference type="InterPro" id="IPR033411">
    <property type="entry name" value="Ribonuclease_PIN"/>
</dbReference>
<evidence type="ECO:0000256" key="1">
    <source>
        <dbReference type="ARBA" id="ARBA00005858"/>
    </source>
</evidence>
<organism evidence="12 13">
    <name type="scientific">Cytospora leucostoma</name>
    <dbReference type="NCBI Taxonomy" id="1230097"/>
    <lineage>
        <taxon>Eukaryota</taxon>
        <taxon>Fungi</taxon>
        <taxon>Dikarya</taxon>
        <taxon>Ascomycota</taxon>
        <taxon>Pezizomycotina</taxon>
        <taxon>Sordariomycetes</taxon>
        <taxon>Sordariomycetidae</taxon>
        <taxon>Diaporthales</taxon>
        <taxon>Cytosporaceae</taxon>
        <taxon>Cytospora</taxon>
    </lineage>
</organism>
<evidence type="ECO:0000256" key="3">
    <source>
        <dbReference type="ARBA" id="ARBA00022723"/>
    </source>
</evidence>
<evidence type="ECO:0000313" key="12">
    <source>
        <dbReference type="EMBL" id="ROW09256.1"/>
    </source>
</evidence>
<feature type="binding site" evidence="8">
    <location>
        <position position="291"/>
    </location>
    <ligand>
        <name>Zn(2+)</name>
        <dbReference type="ChEBI" id="CHEBI:29105"/>
    </ligand>
</feature>
<comment type="caution">
    <text evidence="12">The sequence shown here is derived from an EMBL/GenBank/DDBJ whole genome shotgun (WGS) entry which is preliminary data.</text>
</comment>
<dbReference type="InParanoid" id="A0A423X097"/>
<sequence>MTTNPSAMAQGPKRIYSLVVDTGPLIKNEPALSTLLAQAEEIYTIPSVLSEIKDEATRSRVHTTLLPFLKLRSPRPQSIKFITDFSRRTGDLEVMSKPDIHLLALCYELEIERNGGDWRIRNNPSQRGLNGEPPAKEETAAAEKEAPHDEVVDKLQGLTIDEHTPEDAAHEPPQHDIAHEVAQEESAQEETQDPELQQTGTEDVAEEPPAVDEEDDEDGWITPSNLKKHQEKDATVSGSSEPIKETLQAALLTSDFAMQNVALRINLNLVSPSNLSRIKQLKTWVLRCYGCFNVTRQMDKQFCPKCGQATLTRTSSSTDSNGNMRLHLKKNFQYNKRGNVYSVPKPIHGTASGKLNNVQGGGKNHWGKDLILAEDQKEYQKKAAEDRRQRQKDLMDEDYLPNLLTGERSGGHGRIRVGAGRNVNGKKRR</sequence>
<dbReference type="GO" id="GO:0005737">
    <property type="term" value="C:cytoplasm"/>
    <property type="evidence" value="ECO:0007669"/>
    <property type="project" value="UniProtKB-ARBA"/>
</dbReference>
<dbReference type="PIRSF" id="PIRSF037125">
    <property type="entry name" value="D-site_20S_pre-rRNA_nuclease"/>
    <property type="match status" value="1"/>
</dbReference>
<dbReference type="Proteomes" id="UP000285146">
    <property type="component" value="Unassembled WGS sequence"/>
</dbReference>
<dbReference type="GO" id="GO:0030490">
    <property type="term" value="P:maturation of SSU-rRNA"/>
    <property type="evidence" value="ECO:0007669"/>
    <property type="project" value="TreeGrafter"/>
</dbReference>
<keyword evidence="5 7" id="KW-0862">Zinc</keyword>
<feature type="domain" description="Nin one binding (NOB1) Zn-ribbon-like" evidence="10">
    <location>
        <begin position="278"/>
        <end position="349"/>
    </location>
</feature>
<comment type="similarity">
    <text evidence="1 7">Belongs to the NOB1 family.</text>
</comment>
<accession>A0A423X097</accession>
<protein>
    <recommendedName>
        <fullName evidence="7">20S-pre-rRNA D-site endonuclease NOB1</fullName>
    </recommendedName>
</protein>
<dbReference type="Gene3D" id="3.40.50.1010">
    <property type="entry name" value="5'-nuclease"/>
    <property type="match status" value="1"/>
</dbReference>
<feature type="binding site" evidence="8">
    <location>
        <position position="303"/>
    </location>
    <ligand>
        <name>Zn(2+)</name>
        <dbReference type="ChEBI" id="CHEBI:29105"/>
    </ligand>
</feature>
<gene>
    <name evidence="12" type="ORF">VPNG_05813</name>
</gene>
<reference evidence="12 13" key="1">
    <citation type="submission" date="2015-09" db="EMBL/GenBank/DDBJ databases">
        <title>Host preference determinants of Valsa canker pathogens revealed by comparative genomics.</title>
        <authorList>
            <person name="Yin Z."/>
            <person name="Huang L."/>
        </authorList>
    </citation>
    <scope>NUCLEOTIDE SEQUENCE [LARGE SCALE GENOMIC DNA]</scope>
    <source>
        <strain evidence="12 13">SXYLt</strain>
    </source>
</reference>
<dbReference type="InterPro" id="IPR036283">
    <property type="entry name" value="NOB1_Zf-like_sf"/>
</dbReference>
<name>A0A423X097_9PEZI</name>
<dbReference type="SUPFAM" id="SSF144206">
    <property type="entry name" value="NOB1 zinc finger-like"/>
    <property type="match status" value="1"/>
</dbReference>
<keyword evidence="2" id="KW-0540">Nuclease</keyword>
<evidence type="ECO:0000259" key="11">
    <source>
        <dbReference type="Pfam" id="PF17146"/>
    </source>
</evidence>
<dbReference type="PANTHER" id="PTHR12814">
    <property type="entry name" value="RNA-BINDING PROTEIN NOB1"/>
    <property type="match status" value="1"/>
</dbReference>
<evidence type="ECO:0000313" key="13">
    <source>
        <dbReference type="Proteomes" id="UP000285146"/>
    </source>
</evidence>
<proteinExistence type="inferred from homology"/>
<feature type="region of interest" description="Disordered" evidence="9">
    <location>
        <begin position="381"/>
        <end position="429"/>
    </location>
</feature>
<evidence type="ECO:0000256" key="8">
    <source>
        <dbReference type="PIRSR" id="PIRSR037125-1"/>
    </source>
</evidence>